<evidence type="ECO:0000256" key="1">
    <source>
        <dbReference type="ARBA" id="ARBA00004651"/>
    </source>
</evidence>
<dbReference type="AlphaFoldDB" id="A0A6F8YFJ0"/>
<evidence type="ECO:0000256" key="2">
    <source>
        <dbReference type="ARBA" id="ARBA00022475"/>
    </source>
</evidence>
<keyword evidence="2" id="KW-1003">Cell membrane</keyword>
<feature type="transmembrane region" description="Helical" evidence="6">
    <location>
        <begin position="43"/>
        <end position="65"/>
    </location>
</feature>
<reference evidence="8 9" key="2">
    <citation type="submission" date="2020-03" db="EMBL/GenBank/DDBJ databases">
        <authorList>
            <person name="Ichikawa N."/>
            <person name="Kimura A."/>
            <person name="Kitahashi Y."/>
            <person name="Uohara A."/>
        </authorList>
    </citation>
    <scope>NUCLEOTIDE SEQUENCE [LARGE SCALE GENOMIC DNA]</scope>
    <source>
        <strain evidence="8 9">NBRC 105367</strain>
    </source>
</reference>
<evidence type="ECO:0000256" key="5">
    <source>
        <dbReference type="ARBA" id="ARBA00023136"/>
    </source>
</evidence>
<accession>A0A6F8YFJ0</accession>
<feature type="domain" description="ABC3 transporter permease C-terminal" evidence="7">
    <location>
        <begin position="44"/>
        <end position="115"/>
    </location>
</feature>
<evidence type="ECO:0000313" key="8">
    <source>
        <dbReference type="EMBL" id="BCB84711.1"/>
    </source>
</evidence>
<gene>
    <name evidence="8" type="ORF">Psuf_020240</name>
</gene>
<sequence>MAAVAVGCAALTLQLLLVVVWHGAVVGELFGVPVSLQDRGVDAVATLLVVLTSAFVVGDVGCLAVRERRAELADLRVQGLLRIQVAGLVVREMAILALLGAALGAAAGVTLAAVLDGALAGV</sequence>
<comment type="subcellular location">
    <subcellularLocation>
        <location evidence="1">Cell membrane</location>
        <topology evidence="1">Multi-pass membrane protein</topology>
    </subcellularLocation>
</comment>
<feature type="transmembrane region" description="Helical" evidence="6">
    <location>
        <begin position="85"/>
        <end position="115"/>
    </location>
</feature>
<evidence type="ECO:0000259" key="7">
    <source>
        <dbReference type="Pfam" id="PF02687"/>
    </source>
</evidence>
<organism evidence="8 9">
    <name type="scientific">Phytohabitans suffuscus</name>
    <dbReference type="NCBI Taxonomy" id="624315"/>
    <lineage>
        <taxon>Bacteria</taxon>
        <taxon>Bacillati</taxon>
        <taxon>Actinomycetota</taxon>
        <taxon>Actinomycetes</taxon>
        <taxon>Micromonosporales</taxon>
        <taxon>Micromonosporaceae</taxon>
    </lineage>
</organism>
<reference evidence="8 9" key="1">
    <citation type="submission" date="2020-03" db="EMBL/GenBank/DDBJ databases">
        <title>Whole genome shotgun sequence of Phytohabitans suffuscus NBRC 105367.</title>
        <authorList>
            <person name="Komaki H."/>
            <person name="Tamura T."/>
        </authorList>
    </citation>
    <scope>NUCLEOTIDE SEQUENCE [LARGE SCALE GENOMIC DNA]</scope>
    <source>
        <strain evidence="8 9">NBRC 105367</strain>
    </source>
</reference>
<keyword evidence="9" id="KW-1185">Reference proteome</keyword>
<dbReference type="KEGG" id="psuu:Psuf_020240"/>
<keyword evidence="3 6" id="KW-0812">Transmembrane</keyword>
<evidence type="ECO:0000256" key="4">
    <source>
        <dbReference type="ARBA" id="ARBA00022989"/>
    </source>
</evidence>
<dbReference type="Pfam" id="PF02687">
    <property type="entry name" value="FtsX"/>
    <property type="match status" value="1"/>
</dbReference>
<evidence type="ECO:0000313" key="9">
    <source>
        <dbReference type="Proteomes" id="UP000503011"/>
    </source>
</evidence>
<keyword evidence="4 6" id="KW-1133">Transmembrane helix</keyword>
<keyword evidence="5 6" id="KW-0472">Membrane</keyword>
<dbReference type="RefSeq" id="WP_173156018.1">
    <property type="nucleotide sequence ID" value="NZ_AP022871.1"/>
</dbReference>
<name>A0A6F8YFJ0_9ACTN</name>
<proteinExistence type="predicted"/>
<dbReference type="GO" id="GO:0005886">
    <property type="term" value="C:plasma membrane"/>
    <property type="evidence" value="ECO:0007669"/>
    <property type="project" value="UniProtKB-SubCell"/>
</dbReference>
<evidence type="ECO:0000256" key="3">
    <source>
        <dbReference type="ARBA" id="ARBA00022692"/>
    </source>
</evidence>
<dbReference type="EMBL" id="AP022871">
    <property type="protein sequence ID" value="BCB84711.1"/>
    <property type="molecule type" value="Genomic_DNA"/>
</dbReference>
<dbReference type="InterPro" id="IPR003838">
    <property type="entry name" value="ABC3_permease_C"/>
</dbReference>
<protein>
    <recommendedName>
        <fullName evidence="7">ABC3 transporter permease C-terminal domain-containing protein</fullName>
    </recommendedName>
</protein>
<dbReference type="Proteomes" id="UP000503011">
    <property type="component" value="Chromosome"/>
</dbReference>
<evidence type="ECO:0000256" key="6">
    <source>
        <dbReference type="SAM" id="Phobius"/>
    </source>
</evidence>